<dbReference type="InParanoid" id="A0A2P6MMX8"/>
<sequence>MFYCDFDVVSGTPSSCKLTRFAFYFLSHLTSVDSICSYSLSNEAIYIQITLMHNNKYTWTDDLSFSYKEVGVTIRGGITVPFCVTQHVIYNQIVTLPVFSHFLDIMMCRLVFLLALVLLVRGDTCTFLSSQCNGTAINNTLPACWSCRNNTTPSQMDTVIIKELDLSQGTFGDLHVQRVELYDSSVTADTFTLVDLFVDANSTLRASSIFVDGNVDGGGSFIAQDVHLTSMNSKNWTIKSVRVSESLYITPIETPDAIITLSGSDALLNLNQIFFSQPAETFNHLEKSITIFKMINGSISLTPSSNASSVCYTLERHIEGNKLTVRPSGVEINLQWSESDDHLGNRIFSARLPPSIPCINVTSLTAQLGESKHSFTVKTEGDHNYTATVPLSAFPACTTVITLTTQGTVQGQVVRMIDTYPITPAEVSTYGMNVTGISSSLNSQRNNITYEWNTTSINQQTVCGMVPVSMKMNEEAVDIGSRMLIVLFATPICPPFTDGFSLNYNTSIWTPKV</sequence>
<dbReference type="Proteomes" id="UP000241769">
    <property type="component" value="Unassembled WGS sequence"/>
</dbReference>
<evidence type="ECO:0000313" key="2">
    <source>
        <dbReference type="Proteomes" id="UP000241769"/>
    </source>
</evidence>
<dbReference type="EMBL" id="MDYQ01000684">
    <property type="protein sequence ID" value="PRP73060.1"/>
    <property type="molecule type" value="Genomic_DNA"/>
</dbReference>
<accession>A0A2P6MMX8</accession>
<protein>
    <submittedName>
        <fullName evidence="1">Uncharacterized protein</fullName>
    </submittedName>
</protein>
<reference evidence="1 2" key="1">
    <citation type="journal article" date="2018" name="Genome Biol. Evol.">
        <title>Multiple Roots of Fruiting Body Formation in Amoebozoa.</title>
        <authorList>
            <person name="Hillmann F."/>
            <person name="Forbes G."/>
            <person name="Novohradska S."/>
            <person name="Ferling I."/>
            <person name="Riege K."/>
            <person name="Groth M."/>
            <person name="Westermann M."/>
            <person name="Marz M."/>
            <person name="Spaller T."/>
            <person name="Winckler T."/>
            <person name="Schaap P."/>
            <person name="Glockner G."/>
        </authorList>
    </citation>
    <scope>NUCLEOTIDE SEQUENCE [LARGE SCALE GENOMIC DNA]</scope>
    <source>
        <strain evidence="1 2">Jena</strain>
    </source>
</reference>
<keyword evidence="2" id="KW-1185">Reference proteome</keyword>
<organism evidence="1 2">
    <name type="scientific">Planoprotostelium fungivorum</name>
    <dbReference type="NCBI Taxonomy" id="1890364"/>
    <lineage>
        <taxon>Eukaryota</taxon>
        <taxon>Amoebozoa</taxon>
        <taxon>Evosea</taxon>
        <taxon>Variosea</taxon>
        <taxon>Cavosteliida</taxon>
        <taxon>Cavosteliaceae</taxon>
        <taxon>Planoprotostelium</taxon>
    </lineage>
</organism>
<gene>
    <name evidence="1" type="ORF">PROFUN_17008</name>
</gene>
<dbReference type="AlphaFoldDB" id="A0A2P6MMX8"/>
<evidence type="ECO:0000313" key="1">
    <source>
        <dbReference type="EMBL" id="PRP73060.1"/>
    </source>
</evidence>
<proteinExistence type="predicted"/>
<feature type="non-terminal residue" evidence="1">
    <location>
        <position position="513"/>
    </location>
</feature>
<comment type="caution">
    <text evidence="1">The sequence shown here is derived from an EMBL/GenBank/DDBJ whole genome shotgun (WGS) entry which is preliminary data.</text>
</comment>
<name>A0A2P6MMX8_9EUKA</name>